<protein>
    <recommendedName>
        <fullName evidence="6">Very short patch repair endonuclease</fullName>
        <ecNumber evidence="6">3.1.-.-</ecNumber>
    </recommendedName>
</protein>
<evidence type="ECO:0000256" key="6">
    <source>
        <dbReference type="PIRNR" id="PIRNR018267"/>
    </source>
</evidence>
<evidence type="ECO:0000256" key="4">
    <source>
        <dbReference type="ARBA" id="ARBA00022801"/>
    </source>
</evidence>
<evidence type="ECO:0000256" key="2">
    <source>
        <dbReference type="ARBA" id="ARBA00022759"/>
    </source>
</evidence>
<dbReference type="SUPFAM" id="SSF52980">
    <property type="entry name" value="Restriction endonuclease-like"/>
    <property type="match status" value="1"/>
</dbReference>
<dbReference type="InterPro" id="IPR011335">
    <property type="entry name" value="Restrct_endonuc-II-like"/>
</dbReference>
<keyword evidence="4 6" id="KW-0378">Hydrolase</keyword>
<comment type="caution">
    <text evidence="7">The sequence shown here is derived from an EMBL/GenBank/DDBJ whole genome shotgun (WGS) entry which is preliminary data.</text>
</comment>
<evidence type="ECO:0000256" key="3">
    <source>
        <dbReference type="ARBA" id="ARBA00022763"/>
    </source>
</evidence>
<dbReference type="Gene3D" id="3.40.960.10">
    <property type="entry name" value="VSR Endonuclease"/>
    <property type="match status" value="1"/>
</dbReference>
<dbReference type="Proteomes" id="UP000533637">
    <property type="component" value="Unassembled WGS sequence"/>
</dbReference>
<organism evidence="7 8">
    <name type="scientific">Parabacteroides faecis</name>
    <dbReference type="NCBI Taxonomy" id="1217282"/>
    <lineage>
        <taxon>Bacteria</taxon>
        <taxon>Pseudomonadati</taxon>
        <taxon>Bacteroidota</taxon>
        <taxon>Bacteroidia</taxon>
        <taxon>Bacteroidales</taxon>
        <taxon>Tannerellaceae</taxon>
        <taxon>Parabacteroides</taxon>
    </lineage>
</organism>
<dbReference type="Pfam" id="PF03852">
    <property type="entry name" value="Vsr"/>
    <property type="match status" value="1"/>
</dbReference>
<name>A0ABR6KRB3_9BACT</name>
<dbReference type="InterPro" id="IPR004603">
    <property type="entry name" value="DNA_mismatch_endonuc_vsr"/>
</dbReference>
<dbReference type="PIRSF" id="PIRSF018267">
    <property type="entry name" value="VSR_endonuc"/>
    <property type="match status" value="1"/>
</dbReference>
<dbReference type="EMBL" id="JACHOC010000008">
    <property type="protein sequence ID" value="MBB4623966.1"/>
    <property type="molecule type" value="Genomic_DNA"/>
</dbReference>
<keyword evidence="2 6" id="KW-0255">Endonuclease</keyword>
<evidence type="ECO:0000256" key="1">
    <source>
        <dbReference type="ARBA" id="ARBA00022722"/>
    </source>
</evidence>
<sequence length="138" mass="16724">MADVHSKETRSYNMSRIKNHNTKPEIIVRKYLFHRGFRYRINVKNLPGKPDIVLPRYKIVIFINGCFWHKHEGCPYFVVPKTRTDWWMEKINKNKIRDIEQQKQLKEAGWKVLIIWECELKPNQRENTLTKITESIIE</sequence>
<accession>A0ABR6KRB3</accession>
<evidence type="ECO:0000313" key="7">
    <source>
        <dbReference type="EMBL" id="MBB4623966.1"/>
    </source>
</evidence>
<dbReference type="EC" id="3.1.-.-" evidence="6"/>
<keyword evidence="5 6" id="KW-0234">DNA repair</keyword>
<evidence type="ECO:0000256" key="5">
    <source>
        <dbReference type="ARBA" id="ARBA00023204"/>
    </source>
</evidence>
<comment type="function">
    <text evidence="6">May nick specific sequences that contain T:G mispairs resulting from m5C-deamination.</text>
</comment>
<proteinExistence type="inferred from homology"/>
<dbReference type="GO" id="GO:0016787">
    <property type="term" value="F:hydrolase activity"/>
    <property type="evidence" value="ECO:0007669"/>
    <property type="project" value="UniProtKB-KW"/>
</dbReference>
<gene>
    <name evidence="7" type="ORF">GGQ57_003890</name>
</gene>
<keyword evidence="3 6" id="KW-0227">DNA damage</keyword>
<dbReference type="NCBIfam" id="TIGR00632">
    <property type="entry name" value="vsr"/>
    <property type="match status" value="1"/>
</dbReference>
<reference evidence="7 8" key="1">
    <citation type="submission" date="2020-08" db="EMBL/GenBank/DDBJ databases">
        <title>Genomic Encyclopedia of Type Strains, Phase IV (KMG-IV): sequencing the most valuable type-strain genomes for metagenomic binning, comparative biology and taxonomic classification.</title>
        <authorList>
            <person name="Goeker M."/>
        </authorList>
    </citation>
    <scope>NUCLEOTIDE SEQUENCE [LARGE SCALE GENOMIC DNA]</scope>
    <source>
        <strain evidence="7 8">DSM 102983</strain>
    </source>
</reference>
<evidence type="ECO:0000313" key="8">
    <source>
        <dbReference type="Proteomes" id="UP000533637"/>
    </source>
</evidence>
<comment type="similarity">
    <text evidence="6">Belongs to the vsr family.</text>
</comment>
<dbReference type="GO" id="GO:0004519">
    <property type="term" value="F:endonuclease activity"/>
    <property type="evidence" value="ECO:0007669"/>
    <property type="project" value="UniProtKB-KW"/>
</dbReference>
<dbReference type="CDD" id="cd00221">
    <property type="entry name" value="Vsr"/>
    <property type="match status" value="1"/>
</dbReference>
<keyword evidence="1 6" id="KW-0540">Nuclease</keyword>
<dbReference type="RefSeq" id="WP_183671816.1">
    <property type="nucleotide sequence ID" value="NZ_BMPB01000011.1"/>
</dbReference>
<keyword evidence="8" id="KW-1185">Reference proteome</keyword>